<keyword evidence="2" id="KW-0378">Hydrolase</keyword>
<evidence type="ECO:0000313" key="5">
    <source>
        <dbReference type="Proteomes" id="UP000003136"/>
    </source>
</evidence>
<dbReference type="PANTHER" id="PTHR43693">
    <property type="entry name" value="PROTEIN PHOSPHATASE CHEZ"/>
    <property type="match status" value="1"/>
</dbReference>
<dbReference type="InterPro" id="IPR050992">
    <property type="entry name" value="CheZ_family_phosphatases"/>
</dbReference>
<dbReference type="eggNOG" id="COG1776">
    <property type="taxonomic scope" value="Bacteria"/>
</dbReference>
<reference evidence="4 5" key="2">
    <citation type="submission" date="2008-11" db="EMBL/GenBank/DDBJ databases">
        <authorList>
            <person name="Fulton L."/>
            <person name="Clifton S."/>
            <person name="Fulton B."/>
            <person name="Xu J."/>
            <person name="Minx P."/>
            <person name="Pepin K.H."/>
            <person name="Johnson M."/>
            <person name="Bhonagiri V."/>
            <person name="Nash W.E."/>
            <person name="Mardis E.R."/>
            <person name="Wilson R.K."/>
        </authorList>
    </citation>
    <scope>NUCLEOTIDE SEQUENCE [LARGE SCALE GENOMIC DNA]</scope>
    <source>
        <strain evidence="4 5">ATCC 43243</strain>
    </source>
</reference>
<evidence type="ECO:0000313" key="4">
    <source>
        <dbReference type="EMBL" id="EEC57071.1"/>
    </source>
</evidence>
<sequence>MSKINLDELNDMQYDVLKEIGNIGAGNATTALAQMVNMKVDMSVPKVELVPFSQLADFIGSEEEQVVGMLLQMSGDVDGMMMFFFNMRSAHNLVDMLMGRPITDDNDSDEFSEMDMSALSEIGNIISGAYLVALSKLTNLTIETSVPSMSIDMVGALLSVPAIEFGKLGDKLLFIQSQLGENGCINGYFLMIPELESYDKILGALGL</sequence>
<reference evidence="4 5" key="1">
    <citation type="submission" date="2008-11" db="EMBL/GenBank/DDBJ databases">
        <title>Draft genome sequence of Bacteroides pectinophilus (ATCC 43243).</title>
        <authorList>
            <person name="Sudarsanam P."/>
            <person name="Ley R."/>
            <person name="Guruge J."/>
            <person name="Turnbaugh P.J."/>
            <person name="Mahowald M."/>
            <person name="Liep D."/>
            <person name="Gordon J."/>
        </authorList>
    </citation>
    <scope>NUCLEOTIDE SEQUENCE [LARGE SCALE GENOMIC DNA]</scope>
    <source>
        <strain evidence="4 5">ATCC 43243</strain>
    </source>
</reference>
<name>B7ATT7_9FIRM</name>
<dbReference type="GO" id="GO:0006935">
    <property type="term" value="P:chemotaxis"/>
    <property type="evidence" value="ECO:0007669"/>
    <property type="project" value="UniProtKB-KW"/>
</dbReference>
<feature type="domain" description="CheC-like protein" evidence="3">
    <location>
        <begin position="12"/>
        <end position="48"/>
    </location>
</feature>
<keyword evidence="5" id="KW-1185">Reference proteome</keyword>
<organism evidence="4 5">
    <name type="scientific">[Bacteroides] pectinophilus ATCC 43243</name>
    <dbReference type="NCBI Taxonomy" id="483218"/>
    <lineage>
        <taxon>Bacteria</taxon>
        <taxon>Bacillati</taxon>
        <taxon>Bacillota</taxon>
        <taxon>Clostridia</taxon>
        <taxon>Eubacteriales</taxon>
    </lineage>
</organism>
<evidence type="ECO:0000256" key="2">
    <source>
        <dbReference type="ARBA" id="ARBA00022801"/>
    </source>
</evidence>
<dbReference type="HOGENOM" id="CLU_087860_2_0_9"/>
<dbReference type="GO" id="GO:0016787">
    <property type="term" value="F:hydrolase activity"/>
    <property type="evidence" value="ECO:0007669"/>
    <property type="project" value="UniProtKB-KW"/>
</dbReference>
<dbReference type="InterPro" id="IPR007597">
    <property type="entry name" value="CheC"/>
</dbReference>
<feature type="domain" description="CheC-like protein" evidence="3">
    <location>
        <begin position="114"/>
        <end position="150"/>
    </location>
</feature>
<proteinExistence type="predicted"/>
<dbReference type="InterPro" id="IPR028976">
    <property type="entry name" value="CheC-like_sf"/>
</dbReference>
<dbReference type="EMBL" id="ABVQ01000036">
    <property type="protein sequence ID" value="EEC57071.1"/>
    <property type="molecule type" value="Genomic_DNA"/>
</dbReference>
<evidence type="ECO:0000256" key="1">
    <source>
        <dbReference type="ARBA" id="ARBA00022500"/>
    </source>
</evidence>
<dbReference type="PANTHER" id="PTHR43693:SF1">
    <property type="entry name" value="PROTEIN PHOSPHATASE CHEZ"/>
    <property type="match status" value="1"/>
</dbReference>
<accession>B7ATT7</accession>
<protein>
    <recommendedName>
        <fullName evidence="3">CheC-like protein domain-containing protein</fullName>
    </recommendedName>
</protein>
<dbReference type="Pfam" id="PF04509">
    <property type="entry name" value="CheC"/>
    <property type="match status" value="2"/>
</dbReference>
<gene>
    <name evidence="4" type="ORF">BACPEC_01559</name>
</gene>
<dbReference type="SUPFAM" id="SSF103039">
    <property type="entry name" value="CheC-like"/>
    <property type="match status" value="1"/>
</dbReference>
<dbReference type="AlphaFoldDB" id="B7ATT7"/>
<evidence type="ECO:0000259" key="3">
    <source>
        <dbReference type="Pfam" id="PF04509"/>
    </source>
</evidence>
<dbReference type="Gene3D" id="3.40.1550.10">
    <property type="entry name" value="CheC-like"/>
    <property type="match status" value="1"/>
</dbReference>
<keyword evidence="1" id="KW-0145">Chemotaxis</keyword>
<dbReference type="Proteomes" id="UP000003136">
    <property type="component" value="Unassembled WGS sequence"/>
</dbReference>
<dbReference type="CDD" id="cd17909">
    <property type="entry name" value="CheC_ClassI"/>
    <property type="match status" value="1"/>
</dbReference>
<comment type="caution">
    <text evidence="4">The sequence shown here is derived from an EMBL/GenBank/DDBJ whole genome shotgun (WGS) entry which is preliminary data.</text>
</comment>
<dbReference type="STRING" id="483218.BACPEC_01559"/>